<evidence type="ECO:0000259" key="11">
    <source>
        <dbReference type="PROSITE" id="PS51722"/>
    </source>
</evidence>
<dbReference type="InterPro" id="IPR011990">
    <property type="entry name" value="TPR-like_helical_dom_sf"/>
</dbReference>
<keyword evidence="13" id="KW-1185">Reference proteome</keyword>
<dbReference type="GO" id="GO:0005525">
    <property type="term" value="F:GTP binding"/>
    <property type="evidence" value="ECO:0007669"/>
    <property type="project" value="UniProtKB-UniRule"/>
</dbReference>
<dbReference type="EMBL" id="MCFC01000002">
    <property type="protein sequence ID" value="ORY34653.1"/>
    <property type="molecule type" value="Genomic_DNA"/>
</dbReference>
<dbReference type="CDD" id="cd01890">
    <property type="entry name" value="LepA"/>
    <property type="match status" value="1"/>
</dbReference>
<dbReference type="Gene3D" id="3.30.70.870">
    <property type="entry name" value="Elongation Factor G (Translational Gtpase), domain 3"/>
    <property type="match status" value="1"/>
</dbReference>
<dbReference type="OrthoDB" id="1074at2759"/>
<dbReference type="PRINTS" id="PR00315">
    <property type="entry name" value="ELONGATNFCT"/>
</dbReference>
<dbReference type="SUPFAM" id="SSF52540">
    <property type="entry name" value="P-loop containing nucleoside triphosphate hydrolases"/>
    <property type="match status" value="1"/>
</dbReference>
<dbReference type="Pfam" id="PF00009">
    <property type="entry name" value="GTP_EFTU"/>
    <property type="match status" value="1"/>
</dbReference>
<comment type="catalytic activity">
    <reaction evidence="9">
        <text>GTP + H2O = GDP + phosphate + H(+)</text>
        <dbReference type="Rhea" id="RHEA:19669"/>
        <dbReference type="ChEBI" id="CHEBI:15377"/>
        <dbReference type="ChEBI" id="CHEBI:15378"/>
        <dbReference type="ChEBI" id="CHEBI:37565"/>
        <dbReference type="ChEBI" id="CHEBI:43474"/>
        <dbReference type="ChEBI" id="CHEBI:58189"/>
        <dbReference type="EC" id="3.6.5.n1"/>
    </reaction>
</comment>
<dbReference type="CDD" id="cd16260">
    <property type="entry name" value="EF4_III"/>
    <property type="match status" value="1"/>
</dbReference>
<organism evidence="12 13">
    <name type="scientific">Naematelia encephala</name>
    <dbReference type="NCBI Taxonomy" id="71784"/>
    <lineage>
        <taxon>Eukaryota</taxon>
        <taxon>Fungi</taxon>
        <taxon>Dikarya</taxon>
        <taxon>Basidiomycota</taxon>
        <taxon>Agaricomycotina</taxon>
        <taxon>Tremellomycetes</taxon>
        <taxon>Tremellales</taxon>
        <taxon>Naemateliaceae</taxon>
        <taxon>Naematelia</taxon>
    </lineage>
</organism>
<keyword evidence="2 9" id="KW-0547">Nucleotide-binding</keyword>
<reference evidence="12 13" key="1">
    <citation type="submission" date="2016-07" db="EMBL/GenBank/DDBJ databases">
        <title>Pervasive Adenine N6-methylation of Active Genes in Fungi.</title>
        <authorList>
            <consortium name="DOE Joint Genome Institute"/>
            <person name="Mondo S.J."/>
            <person name="Dannebaum R.O."/>
            <person name="Kuo R.C."/>
            <person name="Labutti K."/>
            <person name="Haridas S."/>
            <person name="Kuo A."/>
            <person name="Salamov A."/>
            <person name="Ahrendt S.R."/>
            <person name="Lipzen A."/>
            <person name="Sullivan W."/>
            <person name="Andreopoulos W.B."/>
            <person name="Clum A."/>
            <person name="Lindquist E."/>
            <person name="Daum C."/>
            <person name="Ramamoorthy G.K."/>
            <person name="Gryganskyi A."/>
            <person name="Culley D."/>
            <person name="Magnuson J.K."/>
            <person name="James T.Y."/>
            <person name="O'Malley M.A."/>
            <person name="Stajich J.E."/>
            <person name="Spatafora J.W."/>
            <person name="Visel A."/>
            <person name="Grigoriev I.V."/>
        </authorList>
    </citation>
    <scope>NUCLEOTIDE SEQUENCE [LARGE SCALE GENOMIC DNA]</scope>
    <source>
        <strain evidence="12 13">68-887.2</strain>
    </source>
</reference>
<dbReference type="InterPro" id="IPR038363">
    <property type="entry name" value="LepA_C_sf"/>
</dbReference>
<keyword evidence="5 9" id="KW-0648">Protein biosynthesis</keyword>
<dbReference type="PANTHER" id="PTHR43512">
    <property type="entry name" value="TRANSLATION FACTOR GUF1-RELATED"/>
    <property type="match status" value="1"/>
</dbReference>
<evidence type="ECO:0000313" key="12">
    <source>
        <dbReference type="EMBL" id="ORY34653.1"/>
    </source>
</evidence>
<feature type="region of interest" description="Disordered" evidence="10">
    <location>
        <begin position="1240"/>
        <end position="1303"/>
    </location>
</feature>
<dbReference type="InterPro" id="IPR035647">
    <property type="entry name" value="EFG_III/V"/>
</dbReference>
<keyword evidence="6 9" id="KW-0496">Mitochondrion</keyword>
<dbReference type="PANTHER" id="PTHR43512:SF7">
    <property type="entry name" value="TRANSLATION FACTOR GUF1, MITOCHONDRIAL"/>
    <property type="match status" value="1"/>
</dbReference>
<dbReference type="SUPFAM" id="SSF54980">
    <property type="entry name" value="EF-G C-terminal domain-like"/>
    <property type="match status" value="2"/>
</dbReference>
<dbReference type="GO" id="GO:0005743">
    <property type="term" value="C:mitochondrial inner membrane"/>
    <property type="evidence" value="ECO:0007669"/>
    <property type="project" value="UniProtKB-SubCell"/>
</dbReference>
<dbReference type="GO" id="GO:0003924">
    <property type="term" value="F:GTPase activity"/>
    <property type="evidence" value="ECO:0007669"/>
    <property type="project" value="UniProtKB-UniRule"/>
</dbReference>
<comment type="subcellular location">
    <subcellularLocation>
        <location evidence="9">Mitochondrion inner membrane</location>
        <topology evidence="9">Peripheral membrane protein</topology>
        <orientation evidence="9">Matrix side</orientation>
    </subcellularLocation>
</comment>
<dbReference type="FunFam" id="3.30.70.2570:FF:000001">
    <property type="entry name" value="Translation factor GUF1, mitochondrial"/>
    <property type="match status" value="1"/>
</dbReference>
<feature type="domain" description="Tr-type G" evidence="11">
    <location>
        <begin position="90"/>
        <end position="271"/>
    </location>
</feature>
<dbReference type="GO" id="GO:0045727">
    <property type="term" value="P:positive regulation of translation"/>
    <property type="evidence" value="ECO:0007669"/>
    <property type="project" value="UniProtKB-UniRule"/>
</dbReference>
<evidence type="ECO:0000256" key="1">
    <source>
        <dbReference type="ARBA" id="ARBA00005454"/>
    </source>
</evidence>
<dbReference type="HAMAP" id="MF_00071">
    <property type="entry name" value="LepA"/>
    <property type="match status" value="1"/>
</dbReference>
<dbReference type="GO" id="GO:0006412">
    <property type="term" value="P:translation"/>
    <property type="evidence" value="ECO:0007669"/>
    <property type="project" value="UniProtKB-KW"/>
</dbReference>
<dbReference type="InterPro" id="IPR004161">
    <property type="entry name" value="EFTu-like_2"/>
</dbReference>
<dbReference type="Pfam" id="PF03144">
    <property type="entry name" value="GTP_EFTU_D2"/>
    <property type="match status" value="1"/>
</dbReference>
<dbReference type="FunFam" id="2.40.30.10:FF:000015">
    <property type="entry name" value="Translation factor GUF1, mitochondrial"/>
    <property type="match status" value="1"/>
</dbReference>
<dbReference type="InterPro" id="IPR009000">
    <property type="entry name" value="Transl_B-barrel_sf"/>
</dbReference>
<evidence type="ECO:0000256" key="5">
    <source>
        <dbReference type="ARBA" id="ARBA00022917"/>
    </source>
</evidence>
<dbReference type="FunFam" id="3.40.50.300:FF:001496">
    <property type="entry name" value="Translation factor GUF1 homolog, mitochondrial"/>
    <property type="match status" value="1"/>
</dbReference>
<dbReference type="InterPro" id="IPR035654">
    <property type="entry name" value="LepA_IV"/>
</dbReference>
<dbReference type="Pfam" id="PF00679">
    <property type="entry name" value="EFG_C"/>
    <property type="match status" value="1"/>
</dbReference>
<proteinExistence type="inferred from homology"/>
<dbReference type="Gene3D" id="3.30.70.240">
    <property type="match status" value="1"/>
</dbReference>
<dbReference type="InterPro" id="IPR000640">
    <property type="entry name" value="EFG_V-like"/>
</dbReference>
<protein>
    <recommendedName>
        <fullName evidence="11">Tr-type G domain-containing protein</fullName>
    </recommendedName>
</protein>
<dbReference type="PROSITE" id="PS51722">
    <property type="entry name" value="G_TR_2"/>
    <property type="match status" value="1"/>
</dbReference>
<dbReference type="CDD" id="cd03709">
    <property type="entry name" value="lepA_C"/>
    <property type="match status" value="1"/>
</dbReference>
<dbReference type="PROSITE" id="PS00301">
    <property type="entry name" value="G_TR_1"/>
    <property type="match status" value="1"/>
</dbReference>
<dbReference type="Proteomes" id="UP000193986">
    <property type="component" value="Unassembled WGS sequence"/>
</dbReference>
<dbReference type="Gene3D" id="3.30.70.2570">
    <property type="entry name" value="Elongation factor 4, C-terminal domain"/>
    <property type="match status" value="1"/>
</dbReference>
<dbReference type="NCBIfam" id="TIGR00231">
    <property type="entry name" value="small_GTP"/>
    <property type="match status" value="1"/>
</dbReference>
<dbReference type="FunFam" id="3.30.70.870:FF:000004">
    <property type="entry name" value="Translation factor GUF1, mitochondrial"/>
    <property type="match status" value="1"/>
</dbReference>
<dbReference type="Pfam" id="PF06421">
    <property type="entry name" value="LepA_C"/>
    <property type="match status" value="1"/>
</dbReference>
<dbReference type="GO" id="GO:0005759">
    <property type="term" value="C:mitochondrial matrix"/>
    <property type="evidence" value="ECO:0007669"/>
    <property type="project" value="UniProtKB-UniRule"/>
</dbReference>
<dbReference type="Gene3D" id="1.25.40.10">
    <property type="entry name" value="Tetratricopeptide repeat domain"/>
    <property type="match status" value="1"/>
</dbReference>
<evidence type="ECO:0000256" key="2">
    <source>
        <dbReference type="ARBA" id="ARBA00022741"/>
    </source>
</evidence>
<feature type="compositionally biased region" description="Acidic residues" evidence="10">
    <location>
        <begin position="1240"/>
        <end position="1251"/>
    </location>
</feature>
<dbReference type="FunFam" id="3.30.70.240:FF:000007">
    <property type="entry name" value="Translation factor GUF1, mitochondrial"/>
    <property type="match status" value="1"/>
</dbReference>
<sequence length="1303" mass="145815">MASVTSATRQCARCLRCHHVRHAIAGPSRYTTSGSSGRSEAPQRPRVVTTVRPPSARYFTTGFALRKANERPTEAPAKKGKINMDDFPPERIRNLSIIAHIDHGKSTLADRLLQMTDTVPASASPQFLDKLKVERERGITVKAQTVSIIHTHTDGHRYLINLIDTPGHVDFSYEVSRSLGACEGGLILVDSTQGIQAQTLSVFHVALEADLKLLPVINKVDLPHAMPEETSDQIATTLGLPVEDHMQISAKSGLGVDKVLNQIIDGLPPPRTGTEEDGRLRALVFDTHYDHFRGVVSLVRVFSGSVRKGDKVRFLQADRKYEVLDVGIYNPEEVSTDVLHEGQVGYLIVSMKNSDDAFIGDTVCLEGKPVEPLPGFKPMKAMVYAGAFPADTADFNKLEEAIERLTINDRSVSVQRETSAALSQGFRLGFLGTLHMDVFRQRLEDEYASNIIITAPTVPYKVTFLNGRQAMISNPAEFPEATDPKNRVASVEEPMVHATIFVPNEYIGSMMDLSSKYRGVQLEYKVLDTTGRAMLRYSFPLSEIVSDFFSELKSASSGFASFDYEEAGYESSNLVKLNMMLNGKPVDALAMIVHRDKAPAIGKMWCKKLKDVIPKQLFELAIQATIGNKVIARESLSPMRKDVTAGLYGGHYERKMKHLNKQKEGKKRLKKLAGNIEVPQSAFFDVLSSRPRSFSTSARQQAEAVEFVDPILPLLPPQFPGSTSLEASLDAQPFAGERPSLPSSDQIARLSELLRLAYAPRHLTHSEELFHAYKALARTDPHSQLLTPTELRVAVESLHALHKAEGVDGRLADFQISVLLEDIRSVYGQDKTALGWELRRLIWLHHADRERPSKWARNLEQNIIRKAPDEDSNDWVKLQYAYAVSHLLYVNAKRGDKRSFDKWWHHLFNEVDKRSLDGTRSAAWLARLILLRSEQEWDDVAICLRQAFGDVKRDEDRILLLNQAMFALIWAGKWDMVAPAYRNLVAKTSSTVGSMPSPLDATPKEDSIYNTLAVPKTLLPSRVTFSLVFAQICRTGHLYAAFTVLKHMIEANHAPNLPEYAALFNGFAKYGTISTDPPGQSRVAFGAWRYPSTTERMVSRLSVIWSRGRQVGGSSTGYDDDLDEDETSRPVSSAWSFDALKDVWAAFLALDTSGPRSPRLTGHQASGILVAFARMTNANDETLREVWIALEEKYGRYGGRRPEHGKPASWIDNARIQRYGRAIFGDEDMRFDTFDEGLDEEAADHEEEELRYEEWRASEGPAKEWGELEAEKNVQGEEAPHHPGQDEKFTGENERFFEGKERV</sequence>
<accession>A0A1Y2BIM7</accession>
<dbReference type="GO" id="GO:0097177">
    <property type="term" value="F:mitochondrial ribosome binding"/>
    <property type="evidence" value="ECO:0007669"/>
    <property type="project" value="TreeGrafter"/>
</dbReference>
<dbReference type="InParanoid" id="A0A1Y2BIM7"/>
<feature type="region of interest" description="Disordered" evidence="10">
    <location>
        <begin position="27"/>
        <end position="48"/>
    </location>
</feature>
<dbReference type="SUPFAM" id="SSF50447">
    <property type="entry name" value="Translation proteins"/>
    <property type="match status" value="1"/>
</dbReference>
<dbReference type="InterPro" id="IPR031157">
    <property type="entry name" value="G_TR_CS"/>
</dbReference>
<keyword evidence="3 9" id="KW-0999">Mitochondrion inner membrane</keyword>
<feature type="compositionally biased region" description="Basic and acidic residues" evidence="10">
    <location>
        <begin position="1252"/>
        <end position="1303"/>
    </location>
</feature>
<dbReference type="CDD" id="cd03699">
    <property type="entry name" value="EF4_II"/>
    <property type="match status" value="1"/>
</dbReference>
<comment type="caution">
    <text evidence="12">The sequence shown here is derived from an EMBL/GenBank/DDBJ whole genome shotgun (WGS) entry which is preliminary data.</text>
</comment>
<feature type="binding site" evidence="9">
    <location>
        <begin position="218"/>
        <end position="221"/>
    </location>
    <ligand>
        <name>GTP</name>
        <dbReference type="ChEBI" id="CHEBI:37565"/>
    </ligand>
</feature>
<comment type="similarity">
    <text evidence="1">Belongs to the TRAFAC class translation factor GTPase superfamily. Classic translation factor GTPase family. LepA subfamily.</text>
</comment>
<dbReference type="STRING" id="71784.A0A1Y2BIM7"/>
<keyword evidence="4 9" id="KW-0378">Hydrolase</keyword>
<evidence type="ECO:0000256" key="6">
    <source>
        <dbReference type="ARBA" id="ARBA00023128"/>
    </source>
</evidence>
<keyword evidence="8 9" id="KW-0472">Membrane</keyword>
<dbReference type="InterPro" id="IPR005225">
    <property type="entry name" value="Small_GTP-bd"/>
</dbReference>
<dbReference type="InterPro" id="IPR006297">
    <property type="entry name" value="EF-4"/>
</dbReference>
<feature type="compositionally biased region" description="Low complexity" evidence="10">
    <location>
        <begin position="28"/>
        <end position="39"/>
    </location>
</feature>
<evidence type="ECO:0000256" key="3">
    <source>
        <dbReference type="ARBA" id="ARBA00022792"/>
    </source>
</evidence>
<dbReference type="NCBIfam" id="TIGR01393">
    <property type="entry name" value="lepA"/>
    <property type="match status" value="1"/>
</dbReference>
<comment type="function">
    <text evidence="9">Promotes mitochondrial protein synthesis. May act as a fidelity factor of the translation reaction, by catalyzing a one-codon backward translocation of tRNAs on improperly translocated ribosomes. Binds to mitochondrial ribosomes in a GTP-dependent manner.</text>
</comment>
<name>A0A1Y2BIM7_9TREE</name>
<feature type="binding site" evidence="9">
    <location>
        <begin position="164"/>
        <end position="168"/>
    </location>
    <ligand>
        <name>GTP</name>
        <dbReference type="ChEBI" id="CHEBI:37565"/>
    </ligand>
</feature>
<feature type="binding site" evidence="9">
    <location>
        <begin position="99"/>
        <end position="106"/>
    </location>
    <ligand>
        <name>GTP</name>
        <dbReference type="ChEBI" id="CHEBI:37565"/>
    </ligand>
</feature>
<keyword evidence="7 9" id="KW-0342">GTP-binding</keyword>
<dbReference type="InterPro" id="IPR027417">
    <property type="entry name" value="P-loop_NTPase"/>
</dbReference>
<evidence type="ECO:0000256" key="8">
    <source>
        <dbReference type="ARBA" id="ARBA00023136"/>
    </source>
</evidence>
<evidence type="ECO:0000313" key="13">
    <source>
        <dbReference type="Proteomes" id="UP000193986"/>
    </source>
</evidence>
<dbReference type="Gene3D" id="3.40.50.300">
    <property type="entry name" value="P-loop containing nucleotide triphosphate hydrolases"/>
    <property type="match status" value="1"/>
</dbReference>
<evidence type="ECO:0000256" key="4">
    <source>
        <dbReference type="ARBA" id="ARBA00022801"/>
    </source>
</evidence>
<gene>
    <name evidence="12" type="ORF">BCR39DRAFT_513835</name>
</gene>
<dbReference type="Gene3D" id="2.40.30.10">
    <property type="entry name" value="Translation factors"/>
    <property type="match status" value="1"/>
</dbReference>
<evidence type="ECO:0000256" key="7">
    <source>
        <dbReference type="ARBA" id="ARBA00023134"/>
    </source>
</evidence>
<dbReference type="InterPro" id="IPR013842">
    <property type="entry name" value="LepA_CTD"/>
</dbReference>
<dbReference type="InterPro" id="IPR000795">
    <property type="entry name" value="T_Tr_GTP-bd_dom"/>
</dbReference>
<evidence type="ECO:0000256" key="10">
    <source>
        <dbReference type="SAM" id="MobiDB-lite"/>
    </source>
</evidence>
<comment type="similarity">
    <text evidence="9">Belongs to the GTP-binding elongation factor family. LepA subfamily.</text>
</comment>
<evidence type="ECO:0000256" key="9">
    <source>
        <dbReference type="HAMAP-Rule" id="MF_03137"/>
    </source>
</evidence>